<dbReference type="PANTHER" id="PTHR18359:SF0">
    <property type="entry name" value="U3 SMALL NUCLEOLAR RNA-ASSOCIATED PROTEIN 18 HOMOLOG"/>
    <property type="match status" value="1"/>
</dbReference>
<dbReference type="InterPro" id="IPR001680">
    <property type="entry name" value="WD40_rpt"/>
</dbReference>
<feature type="region of interest" description="Disordered" evidence="7">
    <location>
        <begin position="1"/>
        <end position="42"/>
    </location>
</feature>
<dbReference type="AlphaFoldDB" id="A0A484BPR0"/>
<dbReference type="GO" id="GO:0006364">
    <property type="term" value="P:rRNA processing"/>
    <property type="evidence" value="ECO:0007669"/>
    <property type="project" value="UniProtKB-KW"/>
</dbReference>
<sequence>MSDDESSDGLEDLKELMATYAQHEDKAQNSRSSKTKRDREEATYVEVPSEKLIFGDKQAFLTNLAKSVGKKRIKLDSVSKLSADEDKEEAAEAAKKPKPAWIDSDDEDIAVGEVKRPTRHTGPLTHLRMDKSYKEYLTARFQRVISQPKWASLEQRQKNSDNSDSEEDEPLLKTVGFIKRRGKSKELPAKTLQFKRMRDLNRATYSEGVIRSIQFHPTSTAALVSGENGMANLYSVDGQKNEKLHSIHFKRFPLTCARMAPCGTKAFFSSLKPFYYAYDLLEGKESKLTLPAVLNHLSHFELSPCGKYIAAVGKFGAIHLLTTNTNELIHSFKQEGLVRGMCFTADSQRLICSSSGCNVNVLSLRKNCIEHSFIDDGCVSGRSLQLSPSQRLLATGSNEGVVNVYDYENIYKSTTPQPEKCFMNLRTAVTDLQFNHTSQLLAMCSAQVQNAVKLAHFPSATLYGNFPAQRELLGCIKTMAFSPNSGYLALASRGKKAPLFRLKSFKNY</sequence>
<feature type="region of interest" description="Disordered" evidence="7">
    <location>
        <begin position="76"/>
        <end position="126"/>
    </location>
</feature>
<keyword evidence="2" id="KW-0698">rRNA processing</keyword>
<evidence type="ECO:0000256" key="1">
    <source>
        <dbReference type="ARBA" id="ARBA00004604"/>
    </source>
</evidence>
<evidence type="ECO:0000256" key="4">
    <source>
        <dbReference type="ARBA" id="ARBA00022737"/>
    </source>
</evidence>
<comment type="subcellular location">
    <subcellularLocation>
        <location evidence="1">Nucleus</location>
        <location evidence="1">Nucleolus</location>
    </subcellularLocation>
</comment>
<proteinExistence type="inferred from homology"/>
<dbReference type="KEGG" id="dnv:108654085"/>
<dbReference type="InterPro" id="IPR045161">
    <property type="entry name" value="Utp18"/>
</dbReference>
<dbReference type="EMBL" id="LSRL02000013">
    <property type="protein sequence ID" value="TDG50836.1"/>
    <property type="molecule type" value="Genomic_DNA"/>
</dbReference>
<evidence type="ECO:0000313" key="8">
    <source>
        <dbReference type="EMBL" id="TDG50836.1"/>
    </source>
</evidence>
<keyword evidence="5" id="KW-0539">Nucleus</keyword>
<evidence type="ECO:0000256" key="3">
    <source>
        <dbReference type="ARBA" id="ARBA00022574"/>
    </source>
</evidence>
<dbReference type="OMA" id="DLNRATY"/>
<dbReference type="InterPro" id="IPR015943">
    <property type="entry name" value="WD40/YVTN_repeat-like_dom_sf"/>
</dbReference>
<evidence type="ECO:0000256" key="5">
    <source>
        <dbReference type="ARBA" id="ARBA00023242"/>
    </source>
</evidence>
<keyword evidence="9" id="KW-1185">Reference proteome</keyword>
<gene>
    <name evidence="8" type="ORF">AWZ03_002825</name>
</gene>
<evidence type="ECO:0000256" key="7">
    <source>
        <dbReference type="SAM" id="MobiDB-lite"/>
    </source>
</evidence>
<organism evidence="8 9">
    <name type="scientific">Drosophila navojoa</name>
    <name type="common">Fruit fly</name>
    <dbReference type="NCBI Taxonomy" id="7232"/>
    <lineage>
        <taxon>Eukaryota</taxon>
        <taxon>Metazoa</taxon>
        <taxon>Ecdysozoa</taxon>
        <taxon>Arthropoda</taxon>
        <taxon>Hexapoda</taxon>
        <taxon>Insecta</taxon>
        <taxon>Pterygota</taxon>
        <taxon>Neoptera</taxon>
        <taxon>Endopterygota</taxon>
        <taxon>Diptera</taxon>
        <taxon>Brachycera</taxon>
        <taxon>Muscomorpha</taxon>
        <taxon>Ephydroidea</taxon>
        <taxon>Drosophilidae</taxon>
        <taxon>Drosophila</taxon>
    </lineage>
</organism>
<dbReference type="Gene3D" id="2.130.10.10">
    <property type="entry name" value="YVTN repeat-like/Quinoprotein amine dehydrogenase"/>
    <property type="match status" value="1"/>
</dbReference>
<evidence type="ECO:0008006" key="10">
    <source>
        <dbReference type="Google" id="ProtNLM"/>
    </source>
</evidence>
<dbReference type="GO" id="GO:0034388">
    <property type="term" value="C:Pwp2p-containing subcomplex of 90S preribosome"/>
    <property type="evidence" value="ECO:0007669"/>
    <property type="project" value="TreeGrafter"/>
</dbReference>
<dbReference type="Proteomes" id="UP000295192">
    <property type="component" value="Unassembled WGS sequence"/>
</dbReference>
<comment type="caution">
    <text evidence="8">The sequence shown here is derived from an EMBL/GenBank/DDBJ whole genome shotgun (WGS) entry which is preliminary data.</text>
</comment>
<keyword evidence="4" id="KW-0677">Repeat</keyword>
<accession>A0A484BPR0</accession>
<dbReference type="PANTHER" id="PTHR18359">
    <property type="entry name" value="WD-REPEAT PROTEIN-RELATED"/>
    <property type="match status" value="1"/>
</dbReference>
<dbReference type="SUPFAM" id="SSF50978">
    <property type="entry name" value="WD40 repeat-like"/>
    <property type="match status" value="1"/>
</dbReference>
<evidence type="ECO:0000313" key="9">
    <source>
        <dbReference type="Proteomes" id="UP000295192"/>
    </source>
</evidence>
<comment type="similarity">
    <text evidence="6">Belongs to the WD repeat UTP18 family.</text>
</comment>
<dbReference type="GO" id="GO:0032040">
    <property type="term" value="C:small-subunit processome"/>
    <property type="evidence" value="ECO:0007669"/>
    <property type="project" value="TreeGrafter"/>
</dbReference>
<evidence type="ECO:0000256" key="2">
    <source>
        <dbReference type="ARBA" id="ARBA00022552"/>
    </source>
</evidence>
<reference evidence="8 9" key="1">
    <citation type="journal article" date="2019" name="J. Hered.">
        <title>An Improved Genome Assembly for Drosophila navojoa, the Basal Species in the mojavensis Cluster.</title>
        <authorList>
            <person name="Vanderlinde T."/>
            <person name="Dupim E.G."/>
            <person name="Nazario-Yepiz N.O."/>
            <person name="Carvalho A.B."/>
        </authorList>
    </citation>
    <scope>NUCLEOTIDE SEQUENCE [LARGE SCALE GENOMIC DNA]</scope>
    <source>
        <strain evidence="8">Navoj_Jal97</strain>
        <tissue evidence="8">Whole organism</tissue>
    </source>
</reference>
<feature type="compositionally biased region" description="Acidic residues" evidence="7">
    <location>
        <begin position="1"/>
        <end position="10"/>
    </location>
</feature>
<dbReference type="InterPro" id="IPR036322">
    <property type="entry name" value="WD40_repeat_dom_sf"/>
</dbReference>
<protein>
    <recommendedName>
        <fullName evidence="10">U3 small nucleolar RNA-associated protein 18 homolog</fullName>
    </recommendedName>
</protein>
<keyword evidence="3" id="KW-0853">WD repeat</keyword>
<evidence type="ECO:0000256" key="6">
    <source>
        <dbReference type="ARBA" id="ARBA00025767"/>
    </source>
</evidence>
<dbReference type="STRING" id="7232.A0A484BPR0"/>
<name>A0A484BPR0_DRONA</name>
<dbReference type="OrthoDB" id="1935146at2759"/>
<dbReference type="SMART" id="SM00320">
    <property type="entry name" value="WD40"/>
    <property type="match status" value="3"/>
</dbReference>